<dbReference type="EMBL" id="UINC01044848">
    <property type="protein sequence ID" value="SVB50851.1"/>
    <property type="molecule type" value="Genomic_DNA"/>
</dbReference>
<feature type="region of interest" description="Disordered" evidence="1">
    <location>
        <begin position="53"/>
        <end position="110"/>
    </location>
</feature>
<proteinExistence type="predicted"/>
<dbReference type="AlphaFoldDB" id="A0A382ELK6"/>
<accession>A0A382ELK6</accession>
<organism evidence="2">
    <name type="scientific">marine metagenome</name>
    <dbReference type="NCBI Taxonomy" id="408172"/>
    <lineage>
        <taxon>unclassified sequences</taxon>
        <taxon>metagenomes</taxon>
        <taxon>ecological metagenomes</taxon>
    </lineage>
</organism>
<sequence>VVAVDAVDANPEQVVELPLVLRVPTEARQPEAVEQGGQPARPVGLVEVDGVDPSRGQAGRSALRPLLDPFETRGVDESDPGVEPPPGGHRLPVRMAEPQPSKGPRVSVGHGNYLGCDRRVHHVEGHLAAGSNGLVEVLKGGESDG</sequence>
<protein>
    <submittedName>
        <fullName evidence="2">Uncharacterized protein</fullName>
    </submittedName>
</protein>
<evidence type="ECO:0000256" key="1">
    <source>
        <dbReference type="SAM" id="MobiDB-lite"/>
    </source>
</evidence>
<feature type="non-terminal residue" evidence="2">
    <location>
        <position position="1"/>
    </location>
</feature>
<reference evidence="2" key="1">
    <citation type="submission" date="2018-05" db="EMBL/GenBank/DDBJ databases">
        <authorList>
            <person name="Lanie J.A."/>
            <person name="Ng W.-L."/>
            <person name="Kazmierczak K.M."/>
            <person name="Andrzejewski T.M."/>
            <person name="Davidsen T.M."/>
            <person name="Wayne K.J."/>
            <person name="Tettelin H."/>
            <person name="Glass J.I."/>
            <person name="Rusch D."/>
            <person name="Podicherti R."/>
            <person name="Tsui H.-C.T."/>
            <person name="Winkler M.E."/>
        </authorList>
    </citation>
    <scope>NUCLEOTIDE SEQUENCE</scope>
</reference>
<evidence type="ECO:0000313" key="2">
    <source>
        <dbReference type="EMBL" id="SVB50851.1"/>
    </source>
</evidence>
<name>A0A382ELK6_9ZZZZ</name>
<gene>
    <name evidence="2" type="ORF">METZ01_LOCUS203705</name>
</gene>